<comment type="caution">
    <text evidence="1">The sequence shown here is derived from an EMBL/GenBank/DDBJ whole genome shotgun (WGS) entry which is preliminary data.</text>
</comment>
<organism evidence="1 2">
    <name type="scientific">Labrys wisconsinensis</name>
    <dbReference type="NCBI Taxonomy" id="425677"/>
    <lineage>
        <taxon>Bacteria</taxon>
        <taxon>Pseudomonadati</taxon>
        <taxon>Pseudomonadota</taxon>
        <taxon>Alphaproteobacteria</taxon>
        <taxon>Hyphomicrobiales</taxon>
        <taxon>Xanthobacteraceae</taxon>
        <taxon>Labrys</taxon>
    </lineage>
</organism>
<dbReference type="RefSeq" id="WP_307280855.1">
    <property type="nucleotide sequence ID" value="NZ_JAUSVX010000014.1"/>
</dbReference>
<dbReference type="Proteomes" id="UP001242480">
    <property type="component" value="Unassembled WGS sequence"/>
</dbReference>
<reference evidence="1 2" key="1">
    <citation type="submission" date="2023-07" db="EMBL/GenBank/DDBJ databases">
        <title>Genomic Encyclopedia of Type Strains, Phase IV (KMG-IV): sequencing the most valuable type-strain genomes for metagenomic binning, comparative biology and taxonomic classification.</title>
        <authorList>
            <person name="Goeker M."/>
        </authorList>
    </citation>
    <scope>NUCLEOTIDE SEQUENCE [LARGE SCALE GENOMIC DNA]</scope>
    <source>
        <strain evidence="1 2">DSM 19619</strain>
    </source>
</reference>
<name>A0ABU0JFM9_9HYPH</name>
<accession>A0ABU0JFM9</accession>
<evidence type="ECO:0000313" key="1">
    <source>
        <dbReference type="EMBL" id="MDQ0473088.1"/>
    </source>
</evidence>
<gene>
    <name evidence="1" type="ORF">QO011_006121</name>
</gene>
<protein>
    <submittedName>
        <fullName evidence="1">Uncharacterized protein</fullName>
    </submittedName>
</protein>
<proteinExistence type="predicted"/>
<keyword evidence="2" id="KW-1185">Reference proteome</keyword>
<evidence type="ECO:0000313" key="2">
    <source>
        <dbReference type="Proteomes" id="UP001242480"/>
    </source>
</evidence>
<dbReference type="EMBL" id="JAUSVX010000014">
    <property type="protein sequence ID" value="MDQ0473088.1"/>
    <property type="molecule type" value="Genomic_DNA"/>
</dbReference>
<sequence length="104" mass="11648">MKRPWIIVLVAGLLCAAATQLVTMFVIQPIGAVPEGRTILMWRLGSLRFIDSADAWCERNMGEVTLLCRMGVLSRVAKEGNIILRLPYSSTLYEWSTGGKTYDR</sequence>